<sequence>MLNCDRLAEFPSPYHQFSDATYTYIDSYCSSICGDADYRIRHGVAACFKVVMLRASHKSLLALSNRCGAQGLFGHNWIVSLFDEMRGIGIAEGNTLVLLICFASKLLLNRYSLPAPKDNRSLLSKYEVGIFDYLRLVTKSYTYRSSDFASRDLPNFLNMTEAIGHRMAYEAAVSDGLPAELIQIFAHDVTKDLRAAPPPSSLPSS</sequence>
<protein>
    <submittedName>
        <fullName evidence="1">Uncharacterized protein</fullName>
    </submittedName>
</protein>
<keyword evidence="2" id="KW-1185">Reference proteome</keyword>
<evidence type="ECO:0000313" key="2">
    <source>
        <dbReference type="Proteomes" id="UP000076761"/>
    </source>
</evidence>
<dbReference type="OrthoDB" id="538336at2759"/>
<dbReference type="SUPFAM" id="SSF47203">
    <property type="entry name" value="Acyl-CoA dehydrogenase C-terminal domain-like"/>
    <property type="match status" value="1"/>
</dbReference>
<name>A0A165RTM3_9AGAM</name>
<accession>A0A165RTM3</accession>
<dbReference type="GO" id="GO:0016627">
    <property type="term" value="F:oxidoreductase activity, acting on the CH-CH group of donors"/>
    <property type="evidence" value="ECO:0007669"/>
    <property type="project" value="InterPro"/>
</dbReference>
<dbReference type="InterPro" id="IPR036250">
    <property type="entry name" value="AcylCo_DH-like_C"/>
</dbReference>
<dbReference type="AlphaFoldDB" id="A0A165RTM3"/>
<reference evidence="1 2" key="1">
    <citation type="journal article" date="2016" name="Mol. Biol. Evol.">
        <title>Comparative Genomics of Early-Diverging Mushroom-Forming Fungi Provides Insights into the Origins of Lignocellulose Decay Capabilities.</title>
        <authorList>
            <person name="Nagy L.G."/>
            <person name="Riley R."/>
            <person name="Tritt A."/>
            <person name="Adam C."/>
            <person name="Daum C."/>
            <person name="Floudas D."/>
            <person name="Sun H."/>
            <person name="Yadav J.S."/>
            <person name="Pangilinan J."/>
            <person name="Larsson K.H."/>
            <person name="Matsuura K."/>
            <person name="Barry K."/>
            <person name="Labutti K."/>
            <person name="Kuo R."/>
            <person name="Ohm R.A."/>
            <person name="Bhattacharya S.S."/>
            <person name="Shirouzu T."/>
            <person name="Yoshinaga Y."/>
            <person name="Martin F.M."/>
            <person name="Grigoriev I.V."/>
            <person name="Hibbett D.S."/>
        </authorList>
    </citation>
    <scope>NUCLEOTIDE SEQUENCE [LARGE SCALE GENOMIC DNA]</scope>
    <source>
        <strain evidence="1 2">HHB14362 ss-1</strain>
    </source>
</reference>
<evidence type="ECO:0000313" key="1">
    <source>
        <dbReference type="EMBL" id="KZT24253.1"/>
    </source>
</evidence>
<dbReference type="InParanoid" id="A0A165RTM3"/>
<dbReference type="EMBL" id="KV425579">
    <property type="protein sequence ID" value="KZT24253.1"/>
    <property type="molecule type" value="Genomic_DNA"/>
</dbReference>
<gene>
    <name evidence="1" type="ORF">NEOLEDRAFT_1242706</name>
</gene>
<proteinExistence type="predicted"/>
<dbReference type="Proteomes" id="UP000076761">
    <property type="component" value="Unassembled WGS sequence"/>
</dbReference>
<organism evidence="1 2">
    <name type="scientific">Neolentinus lepideus HHB14362 ss-1</name>
    <dbReference type="NCBI Taxonomy" id="1314782"/>
    <lineage>
        <taxon>Eukaryota</taxon>
        <taxon>Fungi</taxon>
        <taxon>Dikarya</taxon>
        <taxon>Basidiomycota</taxon>
        <taxon>Agaricomycotina</taxon>
        <taxon>Agaricomycetes</taxon>
        <taxon>Gloeophyllales</taxon>
        <taxon>Gloeophyllaceae</taxon>
        <taxon>Neolentinus</taxon>
    </lineage>
</organism>